<organism evidence="3 4">
    <name type="scientific">Sphingobium lactosutens DS20</name>
    <dbReference type="NCBI Taxonomy" id="1331060"/>
    <lineage>
        <taxon>Bacteria</taxon>
        <taxon>Pseudomonadati</taxon>
        <taxon>Pseudomonadota</taxon>
        <taxon>Alphaproteobacteria</taxon>
        <taxon>Sphingomonadales</taxon>
        <taxon>Sphingomonadaceae</taxon>
        <taxon>Sphingobium</taxon>
    </lineage>
</organism>
<evidence type="ECO:0000313" key="3">
    <source>
        <dbReference type="EMBL" id="EQB17132.1"/>
    </source>
</evidence>
<evidence type="ECO:0000256" key="1">
    <source>
        <dbReference type="ARBA" id="ARBA00022801"/>
    </source>
</evidence>
<keyword evidence="4" id="KW-1185">Reference proteome</keyword>
<dbReference type="PATRIC" id="fig|1331060.3.peg.735"/>
<feature type="domain" description="Thioesterase" evidence="2">
    <location>
        <begin position="60"/>
        <end position="135"/>
    </location>
</feature>
<reference evidence="3 4" key="1">
    <citation type="journal article" date="2013" name="Genome Announc.">
        <title>Draft Genome Sequence of Sphingobium lactosutens Strain DS20T, Isolated from a Hexachlorocyclohexane Dumpsite.</title>
        <authorList>
            <person name="Kumar R."/>
            <person name="Dwivedi V."/>
            <person name="Negi V."/>
            <person name="Khurana J.P."/>
            <person name="Lal R."/>
        </authorList>
    </citation>
    <scope>NUCLEOTIDE SEQUENCE [LARGE SCALE GENOMIC DNA]</scope>
    <source>
        <strain evidence="3 4">DS20</strain>
    </source>
</reference>
<proteinExistence type="predicted"/>
<dbReference type="PANTHER" id="PTHR42856:SF1">
    <property type="entry name" value="ACYL-COENZYME A THIOESTERASE PAAI"/>
    <property type="match status" value="1"/>
</dbReference>
<dbReference type="AlphaFoldDB" id="T0HVH6"/>
<dbReference type="InterPro" id="IPR029069">
    <property type="entry name" value="HotDog_dom_sf"/>
</dbReference>
<dbReference type="InterPro" id="IPR006683">
    <property type="entry name" value="Thioestr_dom"/>
</dbReference>
<gene>
    <name evidence="3" type="ORF">RLDS_04055</name>
</gene>
<dbReference type="EMBL" id="ATDP01000071">
    <property type="protein sequence ID" value="EQB17132.1"/>
    <property type="molecule type" value="Genomic_DNA"/>
</dbReference>
<dbReference type="CDD" id="cd03443">
    <property type="entry name" value="PaaI_thioesterase"/>
    <property type="match status" value="1"/>
</dbReference>
<dbReference type="PANTHER" id="PTHR42856">
    <property type="entry name" value="ACYL-COENZYME A THIOESTERASE PAAI"/>
    <property type="match status" value="1"/>
</dbReference>
<dbReference type="SUPFAM" id="SSF54637">
    <property type="entry name" value="Thioesterase/thiol ester dehydrase-isomerase"/>
    <property type="match status" value="1"/>
</dbReference>
<dbReference type="RefSeq" id="WP_021224667.1">
    <property type="nucleotide sequence ID" value="NZ_ATDP01000071.1"/>
</dbReference>
<keyword evidence="1" id="KW-0378">Hydrolase</keyword>
<name>T0HVH6_9SPHN</name>
<dbReference type="GO" id="GO:0016289">
    <property type="term" value="F:acyl-CoA hydrolase activity"/>
    <property type="evidence" value="ECO:0007669"/>
    <property type="project" value="TreeGrafter"/>
</dbReference>
<accession>T0HVH6</accession>
<evidence type="ECO:0000313" key="4">
    <source>
        <dbReference type="Proteomes" id="UP000015531"/>
    </source>
</evidence>
<dbReference type="InterPro" id="IPR052723">
    <property type="entry name" value="Acyl-CoA_thioesterase_PaaI"/>
</dbReference>
<dbReference type="InterPro" id="IPR011973">
    <property type="entry name" value="PaaD"/>
</dbReference>
<protein>
    <recommendedName>
        <fullName evidence="2">Thioesterase domain-containing protein</fullName>
    </recommendedName>
</protein>
<evidence type="ECO:0000259" key="2">
    <source>
        <dbReference type="Pfam" id="PF03061"/>
    </source>
</evidence>
<dbReference type="Proteomes" id="UP000015531">
    <property type="component" value="Unassembled WGS sequence"/>
</dbReference>
<dbReference type="NCBIfam" id="TIGR02286">
    <property type="entry name" value="PaaD"/>
    <property type="match status" value="1"/>
</dbReference>
<dbReference type="InterPro" id="IPR003736">
    <property type="entry name" value="PAAI_dom"/>
</dbReference>
<comment type="caution">
    <text evidence="3">The sequence shown here is derived from an EMBL/GenBank/DDBJ whole genome shotgun (WGS) entry which is preliminary data.</text>
</comment>
<dbReference type="Pfam" id="PF03061">
    <property type="entry name" value="4HBT"/>
    <property type="match status" value="1"/>
</dbReference>
<dbReference type="NCBIfam" id="TIGR00369">
    <property type="entry name" value="unchar_dom_1"/>
    <property type="match status" value="1"/>
</dbReference>
<sequence length="156" mass="16381">MMLSHRNLSRSPSEHLAWRVAIDLLSKEGTGTAWALTLEAADAGMSRVSMRLTSAMTNGHGTAHGGMIFALADSAFAYACNSRNVAAVAQSCAIAFIDAGRPGERLVAEARELAVRGRTGSYAITVFGEDGRVVATMQGLSRSLGRPVIEGLQSDA</sequence>
<dbReference type="eggNOG" id="COG2050">
    <property type="taxonomic scope" value="Bacteria"/>
</dbReference>
<dbReference type="Gene3D" id="3.10.129.10">
    <property type="entry name" value="Hotdog Thioesterase"/>
    <property type="match status" value="1"/>
</dbReference>